<reference evidence="1" key="1">
    <citation type="submission" date="2018-02" db="EMBL/GenBank/DDBJ databases">
        <title>The genomes of Aspergillus section Nigri reveals drivers in fungal speciation.</title>
        <authorList>
            <consortium name="DOE Joint Genome Institute"/>
            <person name="Vesth T.C."/>
            <person name="Nybo J."/>
            <person name="Theobald S."/>
            <person name="Brandl J."/>
            <person name="Frisvad J.C."/>
            <person name="Nielsen K.F."/>
            <person name="Lyhne E.K."/>
            <person name="Kogle M.E."/>
            <person name="Kuo A."/>
            <person name="Riley R."/>
            <person name="Clum A."/>
            <person name="Nolan M."/>
            <person name="Lipzen A."/>
            <person name="Salamov A."/>
            <person name="Henrissat B."/>
            <person name="Wiebenga A."/>
            <person name="De vries R.P."/>
            <person name="Grigoriev I.V."/>
            <person name="Mortensen U.H."/>
            <person name="Andersen M.R."/>
            <person name="Baker S.E."/>
        </authorList>
    </citation>
    <scope>NUCLEOTIDE SEQUENCE</scope>
    <source>
        <strain evidence="1">CBS 121060</strain>
    </source>
</reference>
<organism evidence="1 2">
    <name type="scientific">Aspergillus aculeatinus CBS 121060</name>
    <dbReference type="NCBI Taxonomy" id="1448322"/>
    <lineage>
        <taxon>Eukaryota</taxon>
        <taxon>Fungi</taxon>
        <taxon>Dikarya</taxon>
        <taxon>Ascomycota</taxon>
        <taxon>Pezizomycotina</taxon>
        <taxon>Eurotiomycetes</taxon>
        <taxon>Eurotiomycetidae</taxon>
        <taxon>Eurotiales</taxon>
        <taxon>Aspergillaceae</taxon>
        <taxon>Aspergillus</taxon>
        <taxon>Aspergillus subgen. Circumdati</taxon>
    </lineage>
</organism>
<dbReference type="Proteomes" id="UP000249661">
    <property type="component" value="Unassembled WGS sequence"/>
</dbReference>
<proteinExistence type="predicted"/>
<evidence type="ECO:0000313" key="2">
    <source>
        <dbReference type="Proteomes" id="UP000249661"/>
    </source>
</evidence>
<name>A0ACD1HF04_9EURO</name>
<protein>
    <submittedName>
        <fullName evidence="1">Uncharacterized protein</fullName>
    </submittedName>
</protein>
<evidence type="ECO:0000313" key="1">
    <source>
        <dbReference type="EMBL" id="RAH72047.1"/>
    </source>
</evidence>
<dbReference type="EMBL" id="KZ824945">
    <property type="protein sequence ID" value="RAH72047.1"/>
    <property type="molecule type" value="Genomic_DNA"/>
</dbReference>
<keyword evidence="2" id="KW-1185">Reference proteome</keyword>
<gene>
    <name evidence="1" type="ORF">BO66DRAFT_36562</name>
</gene>
<sequence>MYFISSPAWLFLEGFRYLLWLHCFPSGSYGNVHPHIFWRCFCILLLLLLLLHG</sequence>
<accession>A0ACD1HF04</accession>